<dbReference type="EMBL" id="JADEWL010000086">
    <property type="protein sequence ID" value="MBE9215118.1"/>
    <property type="molecule type" value="Genomic_DNA"/>
</dbReference>
<evidence type="ECO:0000313" key="2">
    <source>
        <dbReference type="Proteomes" id="UP000620559"/>
    </source>
</evidence>
<dbReference type="Gene3D" id="1.10.10.10">
    <property type="entry name" value="Winged helix-like DNA-binding domain superfamily/Winged helix DNA-binding domain"/>
    <property type="match status" value="1"/>
</dbReference>
<dbReference type="SUPFAM" id="SSF46689">
    <property type="entry name" value="Homeodomain-like"/>
    <property type="match status" value="1"/>
</dbReference>
<keyword evidence="2" id="KW-1185">Reference proteome</keyword>
<dbReference type="InterPro" id="IPR036388">
    <property type="entry name" value="WH-like_DNA-bd_sf"/>
</dbReference>
<comment type="caution">
    <text evidence="1">The sequence shown here is derived from an EMBL/GenBank/DDBJ whole genome shotgun (WGS) entry which is preliminary data.</text>
</comment>
<name>A0A8J7F5Z1_9CYAN</name>
<dbReference type="InterPro" id="IPR007367">
    <property type="entry name" value="DUF433"/>
</dbReference>
<organism evidence="1 2">
    <name type="scientific">Plectonema cf. radiosum LEGE 06105</name>
    <dbReference type="NCBI Taxonomy" id="945769"/>
    <lineage>
        <taxon>Bacteria</taxon>
        <taxon>Bacillati</taxon>
        <taxon>Cyanobacteriota</taxon>
        <taxon>Cyanophyceae</taxon>
        <taxon>Oscillatoriophycideae</taxon>
        <taxon>Oscillatoriales</taxon>
        <taxon>Microcoleaceae</taxon>
        <taxon>Plectonema</taxon>
    </lineage>
</organism>
<dbReference type="Pfam" id="PF04255">
    <property type="entry name" value="DUF433"/>
    <property type="match status" value="1"/>
</dbReference>
<dbReference type="AlphaFoldDB" id="A0A8J7F5Z1"/>
<protein>
    <submittedName>
        <fullName evidence="1">DUF433 domain-containing protein</fullName>
    </submittedName>
</protein>
<accession>A0A8J7F5Z1</accession>
<dbReference type="InterPro" id="IPR009057">
    <property type="entry name" value="Homeodomain-like_sf"/>
</dbReference>
<evidence type="ECO:0000313" key="1">
    <source>
        <dbReference type="EMBL" id="MBE9215118.1"/>
    </source>
</evidence>
<proteinExistence type="predicted"/>
<dbReference type="RefSeq" id="WP_193923109.1">
    <property type="nucleotide sequence ID" value="NZ_JADEWL010000086.1"/>
</dbReference>
<dbReference type="Proteomes" id="UP000620559">
    <property type="component" value="Unassembled WGS sequence"/>
</dbReference>
<gene>
    <name evidence="1" type="ORF">IQ247_21045</name>
</gene>
<reference evidence="1" key="1">
    <citation type="submission" date="2020-10" db="EMBL/GenBank/DDBJ databases">
        <authorList>
            <person name="Castelo-Branco R."/>
            <person name="Eusebio N."/>
            <person name="Adriana R."/>
            <person name="Vieira A."/>
            <person name="Brugerolle De Fraissinette N."/>
            <person name="Rezende De Castro R."/>
            <person name="Schneider M.P."/>
            <person name="Vasconcelos V."/>
            <person name="Leao P.N."/>
        </authorList>
    </citation>
    <scope>NUCLEOTIDE SEQUENCE</scope>
    <source>
        <strain evidence="1">LEGE 06105</strain>
    </source>
</reference>
<sequence>MQLSDYFNFLTPNDIRIKGSRIGIETILDEYIYHRHSPEAIAETYPSLTLEQVYATILYYLHNQESVTQYMADWLKYCQESATHQDENPPEYILRLRQIKAAQRGMVS</sequence>